<dbReference type="RefSeq" id="WP_163962243.1">
    <property type="nucleotide sequence ID" value="NZ_JAAGNX010000001.1"/>
</dbReference>
<feature type="domain" description="Large ribosomal subunit protein bL25 beta" evidence="8">
    <location>
        <begin position="103"/>
        <end position="184"/>
    </location>
</feature>
<dbReference type="HAMAP" id="MF_01334">
    <property type="entry name" value="Ribosomal_bL25_CTC"/>
    <property type="match status" value="1"/>
</dbReference>
<evidence type="ECO:0000313" key="9">
    <source>
        <dbReference type="EMBL" id="NDV61371.1"/>
    </source>
</evidence>
<dbReference type="GO" id="GO:0008097">
    <property type="term" value="F:5S rRNA binding"/>
    <property type="evidence" value="ECO:0007669"/>
    <property type="project" value="InterPro"/>
</dbReference>
<dbReference type="InterPro" id="IPR011035">
    <property type="entry name" value="Ribosomal_bL25/Gln-tRNA_synth"/>
</dbReference>
<dbReference type="PANTHER" id="PTHR33284:SF1">
    <property type="entry name" value="RIBOSOMAL PROTEIN L25_GLN-TRNA SYNTHETASE, ANTI-CODON-BINDING DOMAIN-CONTAINING PROTEIN"/>
    <property type="match status" value="1"/>
</dbReference>
<keyword evidence="1 5" id="KW-0699">rRNA-binding</keyword>
<evidence type="ECO:0000259" key="7">
    <source>
        <dbReference type="Pfam" id="PF01386"/>
    </source>
</evidence>
<sequence length="230" mass="24762">MKQITLTTKPRNDLGRTASKHLRQNGTIPAVIYGESGSRNLALNAHEFKMAYRKFSGSAALLELKGEGEDDAIYAIIQELQRNPRNDSFVHIDFKEIVRGQDMEVDIPVHTKGIADGVRNYGGVLEVSANTLRVRCRPRNLPEFIEIDVTALEIGKSIHLEEVTAPEGVTFLDDSDLVVVGCVGASAGASGLTEEEEEAAAEEAAAAAAASEGEETSTDSSESESDSEEK</sequence>
<evidence type="ECO:0000256" key="5">
    <source>
        <dbReference type="HAMAP-Rule" id="MF_01334"/>
    </source>
</evidence>
<dbReference type="Pfam" id="PF01386">
    <property type="entry name" value="Ribosomal_L25p"/>
    <property type="match status" value="1"/>
</dbReference>
<evidence type="ECO:0000259" key="8">
    <source>
        <dbReference type="Pfam" id="PF14693"/>
    </source>
</evidence>
<protein>
    <recommendedName>
        <fullName evidence="5">Large ribosomal subunit protein bL25</fullName>
    </recommendedName>
    <alternativeName>
        <fullName evidence="5">General stress protein CTC</fullName>
    </alternativeName>
</protein>
<evidence type="ECO:0000313" key="10">
    <source>
        <dbReference type="Proteomes" id="UP000478417"/>
    </source>
</evidence>
<dbReference type="InterPro" id="IPR001021">
    <property type="entry name" value="Ribosomal_bL25_long"/>
</dbReference>
<dbReference type="InterPro" id="IPR020930">
    <property type="entry name" value="Ribosomal_uL5_bac-type"/>
</dbReference>
<dbReference type="GO" id="GO:0003735">
    <property type="term" value="F:structural constituent of ribosome"/>
    <property type="evidence" value="ECO:0007669"/>
    <property type="project" value="InterPro"/>
</dbReference>
<comment type="similarity">
    <text evidence="5">Belongs to the bacterial ribosomal protein bL25 family. CTC subfamily.</text>
</comment>
<dbReference type="PANTHER" id="PTHR33284">
    <property type="entry name" value="RIBOSOMAL PROTEIN L25/GLN-TRNA SYNTHETASE, ANTI-CODON-BINDING DOMAIN-CONTAINING PROTEIN"/>
    <property type="match status" value="1"/>
</dbReference>
<dbReference type="NCBIfam" id="TIGR00731">
    <property type="entry name" value="bL25_bact_ctc"/>
    <property type="match status" value="1"/>
</dbReference>
<dbReference type="AlphaFoldDB" id="A0A6B2LXN4"/>
<dbReference type="Gene3D" id="2.170.120.20">
    <property type="entry name" value="Ribosomal protein L25, beta domain"/>
    <property type="match status" value="1"/>
</dbReference>
<comment type="subunit">
    <text evidence="5">Part of the 50S ribosomal subunit; part of the 5S rRNA/L5/L18/L25 subcomplex. Contacts the 5S rRNA. Binds to the 5S rRNA independently of L5 and L18.</text>
</comment>
<dbReference type="SUPFAM" id="SSF50715">
    <property type="entry name" value="Ribosomal protein L25-like"/>
    <property type="match status" value="1"/>
</dbReference>
<evidence type="ECO:0000256" key="3">
    <source>
        <dbReference type="ARBA" id="ARBA00022980"/>
    </source>
</evidence>
<dbReference type="EMBL" id="JAAGNX010000001">
    <property type="protein sequence ID" value="NDV61371.1"/>
    <property type="molecule type" value="Genomic_DNA"/>
</dbReference>
<feature type="compositionally biased region" description="Acidic residues" evidence="6">
    <location>
        <begin position="212"/>
        <end position="230"/>
    </location>
</feature>
<evidence type="ECO:0000256" key="2">
    <source>
        <dbReference type="ARBA" id="ARBA00022884"/>
    </source>
</evidence>
<evidence type="ECO:0000256" key="4">
    <source>
        <dbReference type="ARBA" id="ARBA00023274"/>
    </source>
</evidence>
<dbReference type="Pfam" id="PF14693">
    <property type="entry name" value="Ribosomal_TL5_C"/>
    <property type="match status" value="1"/>
</dbReference>
<gene>
    <name evidence="5" type="primary">rplY</name>
    <name evidence="5" type="synonym">ctc</name>
    <name evidence="9" type="ORF">G0Q06_02785</name>
</gene>
<dbReference type="InterPro" id="IPR037121">
    <property type="entry name" value="Ribosomal_bL25_C"/>
</dbReference>
<evidence type="ECO:0000256" key="1">
    <source>
        <dbReference type="ARBA" id="ARBA00022730"/>
    </source>
</evidence>
<dbReference type="CDD" id="cd00495">
    <property type="entry name" value="Ribosomal_L25_TL5_CTC"/>
    <property type="match status" value="1"/>
</dbReference>
<comment type="function">
    <text evidence="5">This is one of the proteins that binds to the 5S RNA in the ribosome where it forms part of the central protuberance.</text>
</comment>
<dbReference type="InterPro" id="IPR020057">
    <property type="entry name" value="Ribosomal_bL25_b-dom"/>
</dbReference>
<feature type="domain" description="Large ribosomal subunit protein bL25 L25" evidence="7">
    <location>
        <begin position="6"/>
        <end position="94"/>
    </location>
</feature>
<name>A0A6B2LXN4_9BACT</name>
<feature type="region of interest" description="Disordered" evidence="6">
    <location>
        <begin position="189"/>
        <end position="230"/>
    </location>
</feature>
<evidence type="ECO:0000256" key="6">
    <source>
        <dbReference type="SAM" id="MobiDB-lite"/>
    </source>
</evidence>
<organism evidence="9 10">
    <name type="scientific">Oceanipulchritudo coccoides</name>
    <dbReference type="NCBI Taxonomy" id="2706888"/>
    <lineage>
        <taxon>Bacteria</taxon>
        <taxon>Pseudomonadati</taxon>
        <taxon>Verrucomicrobiota</taxon>
        <taxon>Opitutia</taxon>
        <taxon>Puniceicoccales</taxon>
        <taxon>Oceanipulchritudinaceae</taxon>
        <taxon>Oceanipulchritudo</taxon>
    </lineage>
</organism>
<feature type="compositionally biased region" description="Low complexity" evidence="6">
    <location>
        <begin position="202"/>
        <end position="211"/>
    </location>
</feature>
<dbReference type="Proteomes" id="UP000478417">
    <property type="component" value="Unassembled WGS sequence"/>
</dbReference>
<accession>A0A6B2LXN4</accession>
<dbReference type="Gene3D" id="2.40.240.10">
    <property type="entry name" value="Ribosomal Protein L25, Chain P"/>
    <property type="match status" value="1"/>
</dbReference>
<comment type="caution">
    <text evidence="9">The sequence shown here is derived from an EMBL/GenBank/DDBJ whole genome shotgun (WGS) entry which is preliminary data.</text>
</comment>
<keyword evidence="10" id="KW-1185">Reference proteome</keyword>
<keyword evidence="2 5" id="KW-0694">RNA-binding</keyword>
<dbReference type="InterPro" id="IPR020056">
    <property type="entry name" value="Rbsml_bL25/Gln-tRNA_synth_N"/>
</dbReference>
<proteinExistence type="inferred from homology"/>
<dbReference type="GO" id="GO:0006412">
    <property type="term" value="P:translation"/>
    <property type="evidence" value="ECO:0007669"/>
    <property type="project" value="UniProtKB-UniRule"/>
</dbReference>
<keyword evidence="3 5" id="KW-0689">Ribosomal protein</keyword>
<keyword evidence="4 5" id="KW-0687">Ribonucleoprotein</keyword>
<reference evidence="9 10" key="1">
    <citation type="submission" date="2020-02" db="EMBL/GenBank/DDBJ databases">
        <title>Albibacoteraceae fam. nov., the first described family within the subdivision 4 Verrucomicrobia.</title>
        <authorList>
            <person name="Xi F."/>
        </authorList>
    </citation>
    <scope>NUCLEOTIDE SEQUENCE [LARGE SCALE GENOMIC DNA]</scope>
    <source>
        <strain evidence="9 10">CK1056</strain>
    </source>
</reference>
<dbReference type="GO" id="GO:0022625">
    <property type="term" value="C:cytosolic large ribosomal subunit"/>
    <property type="evidence" value="ECO:0007669"/>
    <property type="project" value="TreeGrafter"/>
</dbReference>
<dbReference type="InterPro" id="IPR029751">
    <property type="entry name" value="Ribosomal_L25_dom"/>
</dbReference>